<evidence type="ECO:0000256" key="5">
    <source>
        <dbReference type="ARBA" id="ARBA00022723"/>
    </source>
</evidence>
<comment type="subcellular location">
    <subcellularLocation>
        <location evidence="1">Nucleus</location>
    </subcellularLocation>
</comment>
<accession>A0A1Q3G113</accession>
<dbReference type="InterPro" id="IPR003034">
    <property type="entry name" value="SAP_dom"/>
</dbReference>
<dbReference type="Pfam" id="PF02037">
    <property type="entry name" value="SAP"/>
    <property type="match status" value="1"/>
</dbReference>
<dbReference type="Gene3D" id="1.10.720.30">
    <property type="entry name" value="SAP domain"/>
    <property type="match status" value="1"/>
</dbReference>
<evidence type="ECO:0000256" key="4">
    <source>
        <dbReference type="ARBA" id="ARBA00022679"/>
    </source>
</evidence>
<keyword evidence="7" id="KW-0833">Ubl conjugation pathway</keyword>
<dbReference type="InterPro" id="IPR004181">
    <property type="entry name" value="Znf_MIZ"/>
</dbReference>
<feature type="region of interest" description="Disordered" evidence="11">
    <location>
        <begin position="476"/>
        <end position="623"/>
    </location>
</feature>
<dbReference type="GO" id="GO:0097240">
    <property type="term" value="P:chromosome attachment to the nuclear envelope"/>
    <property type="evidence" value="ECO:0007669"/>
    <property type="project" value="UniProtKB-ARBA"/>
</dbReference>
<feature type="compositionally biased region" description="Low complexity" evidence="11">
    <location>
        <begin position="599"/>
        <end position="613"/>
    </location>
</feature>
<feature type="domain" description="PINIT" evidence="14">
    <location>
        <begin position="152"/>
        <end position="318"/>
    </location>
</feature>
<keyword evidence="6 10" id="KW-0863">Zinc-finger</keyword>
<dbReference type="PROSITE" id="PS51044">
    <property type="entry name" value="ZF_SP_RING"/>
    <property type="match status" value="1"/>
</dbReference>
<evidence type="ECO:0000256" key="6">
    <source>
        <dbReference type="ARBA" id="ARBA00022771"/>
    </source>
</evidence>
<evidence type="ECO:0000313" key="15">
    <source>
        <dbReference type="EMBL" id="JAV33493.1"/>
    </source>
</evidence>
<dbReference type="InterPro" id="IPR038654">
    <property type="entry name" value="PINIT_sf"/>
</dbReference>
<dbReference type="Pfam" id="PF02891">
    <property type="entry name" value="zf-MIZ"/>
    <property type="match status" value="1"/>
</dbReference>
<feature type="domain" description="SAP" evidence="12">
    <location>
        <begin position="17"/>
        <end position="51"/>
    </location>
</feature>
<comment type="similarity">
    <text evidence="3">Belongs to the PIAS family.</text>
</comment>
<keyword evidence="4" id="KW-0808">Transferase</keyword>
<evidence type="ECO:0000256" key="2">
    <source>
        <dbReference type="ARBA" id="ARBA00004718"/>
    </source>
</evidence>
<evidence type="ECO:0000259" key="14">
    <source>
        <dbReference type="PROSITE" id="PS51466"/>
    </source>
</evidence>
<evidence type="ECO:0000259" key="13">
    <source>
        <dbReference type="PROSITE" id="PS51044"/>
    </source>
</evidence>
<keyword evidence="8" id="KW-0862">Zinc</keyword>
<evidence type="ECO:0000256" key="8">
    <source>
        <dbReference type="ARBA" id="ARBA00022833"/>
    </source>
</evidence>
<dbReference type="FunFam" id="2.60.120.780:FF:000001">
    <property type="entry name" value="E3 SUMO-protein ligase PIAS2 isoform X1"/>
    <property type="match status" value="1"/>
</dbReference>
<proteinExistence type="inferred from homology"/>
<evidence type="ECO:0000256" key="11">
    <source>
        <dbReference type="SAM" id="MobiDB-lite"/>
    </source>
</evidence>
<evidence type="ECO:0000259" key="12">
    <source>
        <dbReference type="PROSITE" id="PS50800"/>
    </source>
</evidence>
<evidence type="ECO:0000256" key="3">
    <source>
        <dbReference type="ARBA" id="ARBA00005383"/>
    </source>
</evidence>
<dbReference type="EMBL" id="GFDL01001552">
    <property type="protein sequence ID" value="JAV33493.1"/>
    <property type="molecule type" value="Transcribed_RNA"/>
</dbReference>
<evidence type="ECO:0000256" key="7">
    <source>
        <dbReference type="ARBA" id="ARBA00022786"/>
    </source>
</evidence>
<dbReference type="GO" id="GO:0061665">
    <property type="term" value="F:SUMO ligase activity"/>
    <property type="evidence" value="ECO:0007669"/>
    <property type="project" value="TreeGrafter"/>
</dbReference>
<feature type="compositionally biased region" description="Low complexity" evidence="11">
    <location>
        <begin position="531"/>
        <end position="569"/>
    </location>
</feature>
<dbReference type="PROSITE" id="PS51466">
    <property type="entry name" value="PINIT"/>
    <property type="match status" value="1"/>
</dbReference>
<feature type="compositionally biased region" description="Polar residues" evidence="11">
    <location>
        <begin position="570"/>
        <end position="587"/>
    </location>
</feature>
<organism evidence="15">
    <name type="scientific">Culex tarsalis</name>
    <name type="common">Encephalitis mosquito</name>
    <dbReference type="NCBI Taxonomy" id="7177"/>
    <lineage>
        <taxon>Eukaryota</taxon>
        <taxon>Metazoa</taxon>
        <taxon>Ecdysozoa</taxon>
        <taxon>Arthropoda</taxon>
        <taxon>Hexapoda</taxon>
        <taxon>Insecta</taxon>
        <taxon>Pterygota</taxon>
        <taxon>Neoptera</taxon>
        <taxon>Endopterygota</taxon>
        <taxon>Diptera</taxon>
        <taxon>Nematocera</taxon>
        <taxon>Culicoidea</taxon>
        <taxon>Culicidae</taxon>
        <taxon>Culicinae</taxon>
        <taxon>Culicini</taxon>
        <taxon>Culex</taxon>
        <taxon>Culex</taxon>
    </lineage>
</organism>
<protein>
    <submittedName>
        <fullName evidence="15">Putative zn-finger transcription factor</fullName>
    </submittedName>
</protein>
<reference evidence="15" key="1">
    <citation type="submission" date="2017-01" db="EMBL/GenBank/DDBJ databases">
        <title>A deep insight into the sialotranscriptome of adult male and female Cluex tarsalis mosquitoes.</title>
        <authorList>
            <person name="Ribeiro J.M."/>
            <person name="Moreira F."/>
            <person name="Bernard K.A."/>
            <person name="Calvo E."/>
        </authorList>
    </citation>
    <scope>NUCLEOTIDE SEQUENCE</scope>
    <source>
        <strain evidence="15">Kern County</strain>
        <tissue evidence="15">Salivary glands</tissue>
    </source>
</reference>
<dbReference type="InterPro" id="IPR036361">
    <property type="entry name" value="SAP_dom_sf"/>
</dbReference>
<dbReference type="InterPro" id="IPR013083">
    <property type="entry name" value="Znf_RING/FYVE/PHD"/>
</dbReference>
<dbReference type="Pfam" id="PF14324">
    <property type="entry name" value="PINIT"/>
    <property type="match status" value="1"/>
</dbReference>
<dbReference type="CDD" id="cd16790">
    <property type="entry name" value="SP-RING_PIAS"/>
    <property type="match status" value="1"/>
</dbReference>
<dbReference type="AlphaFoldDB" id="A0A1Q3G113"/>
<keyword evidence="5" id="KW-0479">Metal-binding</keyword>
<dbReference type="Gene3D" id="2.60.120.780">
    <property type="entry name" value="PINIT domain"/>
    <property type="match status" value="1"/>
</dbReference>
<dbReference type="InterPro" id="IPR023321">
    <property type="entry name" value="PINIT"/>
</dbReference>
<keyword evidence="9" id="KW-0539">Nucleus</keyword>
<dbReference type="Gene3D" id="3.30.40.10">
    <property type="entry name" value="Zinc/RING finger domain, C3HC4 (zinc finger)"/>
    <property type="match status" value="1"/>
</dbReference>
<dbReference type="GO" id="GO:0000785">
    <property type="term" value="C:chromatin"/>
    <property type="evidence" value="ECO:0007669"/>
    <property type="project" value="TreeGrafter"/>
</dbReference>
<dbReference type="PANTHER" id="PTHR10782:SF94">
    <property type="entry name" value="SUPPRESSOR OF VARIEGATION 2-10, ISOFORM I"/>
    <property type="match status" value="1"/>
</dbReference>
<name>A0A1Q3G113_CULTA</name>
<feature type="domain" description="SP-RING-type" evidence="13">
    <location>
        <begin position="350"/>
        <end position="431"/>
    </location>
</feature>
<dbReference type="UniPathway" id="UPA00886"/>
<feature type="compositionally biased region" description="Polar residues" evidence="11">
    <location>
        <begin position="482"/>
        <end position="505"/>
    </location>
</feature>
<dbReference type="PROSITE" id="PS50800">
    <property type="entry name" value="SAP"/>
    <property type="match status" value="1"/>
</dbReference>
<dbReference type="FunFam" id="3.30.40.10:FF:000247">
    <property type="entry name" value="Uncharacterized protein, isoform B"/>
    <property type="match status" value="1"/>
</dbReference>
<evidence type="ECO:0000256" key="10">
    <source>
        <dbReference type="PROSITE-ProRule" id="PRU00452"/>
    </source>
</evidence>
<dbReference type="SMART" id="SM00513">
    <property type="entry name" value="SAP"/>
    <property type="match status" value="1"/>
</dbReference>
<evidence type="ECO:0000256" key="1">
    <source>
        <dbReference type="ARBA" id="ARBA00004123"/>
    </source>
</evidence>
<comment type="pathway">
    <text evidence="2">Protein modification; protein sumoylation.</text>
</comment>
<dbReference type="GO" id="GO:0005634">
    <property type="term" value="C:nucleus"/>
    <property type="evidence" value="ECO:0007669"/>
    <property type="project" value="UniProtKB-SubCell"/>
</dbReference>
<dbReference type="GO" id="GO:0016925">
    <property type="term" value="P:protein sumoylation"/>
    <property type="evidence" value="ECO:0007669"/>
    <property type="project" value="UniProtKB-UniPathway"/>
</dbReference>
<dbReference type="GO" id="GO:0008270">
    <property type="term" value="F:zinc ion binding"/>
    <property type="evidence" value="ECO:0007669"/>
    <property type="project" value="UniProtKB-KW"/>
</dbReference>
<dbReference type="SUPFAM" id="SSF68906">
    <property type="entry name" value="SAP domain"/>
    <property type="match status" value="1"/>
</dbReference>
<dbReference type="GO" id="GO:0006357">
    <property type="term" value="P:regulation of transcription by RNA polymerase II"/>
    <property type="evidence" value="ECO:0007669"/>
    <property type="project" value="TreeGrafter"/>
</dbReference>
<sequence>MRKTRQAAEFSELKDLVHQLRVSDLQQLLGEHNISRSGRKSELIERVLILVRQNISVLKYKVRELHKRAQEEAEAQAKAAESSSVIISKAPPAVVPPPEAHITTPVISAPIQTISRATPSMYQQQYANAVQSDNRGGQMHTNGIVPIPYADATPNPGYPIHPDVKLKKLAFFDVLATLLKPATLVPSNTTQRVQEGSFFFHLTPQQATDIATNRDIRNANKIEHTIQVQLRFCLLETSCEQEDYFPPNIVVKVNNKLCPLPNPIPTNKPGVEPKRPPRPVNITPNVKLSPIVANHIAVSWCTEYNRGYAAACYLVRKLTSTQLLQRMKTKGVKPADYTRALIKEKLNEDADCEIATTMLKVSLICPLGKMRMSTPCRSSTCSHLQCFDASLYLQMNERKPTWNCPVCDKPALYDNLVIDGYFQEVLASNKLSCDDSEIQLHKDGSWSTHVKSNDTCSVDTPSKPVQKVEVISDDIEVITTDPPKSSINQASVISSNEPSSTTAPSGDTVDLTLSDSDDDDLPLKRKVVTRSSGTTSSAGSASSGATATAATPASSGAAPAATSSSSSSSVSKPKTNEDTSQSVISLDSPSPPSTPNPPAYNNSVPPMSNNVSSTTASTPTIPYQLPINPLEQASNLQLNPLALNRYEPPDDLQSYIYNRLISEAQELSYLTSQWSVQGYMPGSTNDQTHNARR</sequence>
<dbReference type="PANTHER" id="PTHR10782">
    <property type="entry name" value="ZINC FINGER MIZ DOMAIN-CONTAINING PROTEIN"/>
    <property type="match status" value="1"/>
</dbReference>
<evidence type="ECO:0000256" key="9">
    <source>
        <dbReference type="ARBA" id="ARBA00023242"/>
    </source>
</evidence>
<dbReference type="GO" id="GO:0003712">
    <property type="term" value="F:transcription coregulator activity"/>
    <property type="evidence" value="ECO:0007669"/>
    <property type="project" value="TreeGrafter"/>
</dbReference>
<feature type="compositionally biased region" description="Pro residues" evidence="11">
    <location>
        <begin position="589"/>
        <end position="598"/>
    </location>
</feature>